<dbReference type="InterPro" id="IPR011042">
    <property type="entry name" value="6-blade_b-propeller_TolB-like"/>
</dbReference>
<dbReference type="AlphaFoldDB" id="A0A517TXV6"/>
<dbReference type="RefSeq" id="WP_210421169.1">
    <property type="nucleotide sequence ID" value="NZ_CP036339.1"/>
</dbReference>
<accession>A0A517TXV6</accession>
<gene>
    <name evidence="2" type="primary">gdhB_1</name>
    <name evidence="2" type="ORF">I41_24060</name>
</gene>
<sequence>MRRRRNRPLLNSLIAASCRRLRIESLELRQLMAGDSYLINFQFDEAPSVTRYARDVGAVFGDRGDGLSYGWSSDHTDVSRDRNVNPDQRLDTLIHFHQGQKWELSLPNGLYEVTASIGDPANASAHTLNVEGVNYWNALALAPNEFRQKTLQVAVVDGLLTLDQGAAAEKATRINYVQIVGLPSGPNASPAAPTVTEPSVDGLVVNPGDVHMESIGFVDGDGDGHKSTDWEILSTGPGAQVVWQTLGIEGVERVHTHLGDGNFINSHAGRTALLPDTDYQLRVRFRDDAGSVSGYGLRTFRTGPASATFPLEVVDVAVSPTPTWVQAASAANVILPAASPSQSELRLESAAGALLLKLAAFNGTSNLMTNPATLPDHAEVRVVVVAGSSGLSLGQTNLSFSDEHSGQHTLFLPAINLAANQRLDLWVAADGATYLGSAGQTTPDFSTLARPSEGSVNIPFSAIPPGYAIDVVAGGLQLPTNIAFVPNPGPNPSDPYFYVTELYGSIKVVSRNFNVSNYATGLLNFSPTGSFPGSGEQGLAGIAVDPATGDVFATRVTATNPADPNGAHHPQVLRFTSADGGRTASSTTVIRNMVGESQGQSHQISNLTIGPDGKLYVHNGDGFDAATAQNLDSYRGKVLRMNLDGSAPADNPFYSAANGINARDYVYAYGLRNPFGGAWRAADGKHYEVENGPSIDRLAKILPGVNYGWNGTDASMAINAIYNWSPAHAPVNIAFVQGETFAGSQFPPSQWDRAFVAESGPTYGLGPQSLGKKIVQFQLDASGNRLGGPTVIVNYTGSGRGTVVGLAAGPDGLYFTELYKDLDAASPIEAGARVFRLRYVGQAGGDYDYDGDADGADFLKWQRTLGSTTDLTADGDRSRIVDVADLNAWKSAFSSPAAPAAASTASAAAVALQPATSSVGDSPYASLASAGAPQLIPSALRGGPSKPILKERLSYQAASRAGLAAVRDHALELLAGGDDIDRTWSAVRLRPAGPSSCWDARALDEWASASDLSHDAEASF</sequence>
<dbReference type="PANTHER" id="PTHR19328">
    <property type="entry name" value="HEDGEHOG-INTERACTING PROTEIN"/>
    <property type="match status" value="1"/>
</dbReference>
<dbReference type="Proteomes" id="UP000317909">
    <property type="component" value="Chromosome"/>
</dbReference>
<dbReference type="KEGG" id="llh:I41_24060"/>
<dbReference type="InterPro" id="IPR008979">
    <property type="entry name" value="Galactose-bd-like_sf"/>
</dbReference>
<evidence type="ECO:0000313" key="3">
    <source>
        <dbReference type="Proteomes" id="UP000317909"/>
    </source>
</evidence>
<dbReference type="Pfam" id="PF07995">
    <property type="entry name" value="GSDH"/>
    <property type="match status" value="1"/>
</dbReference>
<organism evidence="2 3">
    <name type="scientific">Lacipirellula limnantheis</name>
    <dbReference type="NCBI Taxonomy" id="2528024"/>
    <lineage>
        <taxon>Bacteria</taxon>
        <taxon>Pseudomonadati</taxon>
        <taxon>Planctomycetota</taxon>
        <taxon>Planctomycetia</taxon>
        <taxon>Pirellulales</taxon>
        <taxon>Lacipirellulaceae</taxon>
        <taxon>Lacipirellula</taxon>
    </lineage>
</organism>
<dbReference type="Gene3D" id="2.60.120.430">
    <property type="entry name" value="Galactose-binding lectin"/>
    <property type="match status" value="1"/>
</dbReference>
<feature type="domain" description="Glucose/Sorbosone dehydrogenase" evidence="1">
    <location>
        <begin position="495"/>
        <end position="741"/>
    </location>
</feature>
<dbReference type="Gene3D" id="2.120.10.30">
    <property type="entry name" value="TolB, C-terminal domain"/>
    <property type="match status" value="1"/>
</dbReference>
<dbReference type="InterPro" id="IPR012938">
    <property type="entry name" value="Glc/Sorbosone_DH"/>
</dbReference>
<name>A0A517TXV6_9BACT</name>
<dbReference type="GO" id="GO:0008876">
    <property type="term" value="F:quinoprotein glucose dehydrogenase activity"/>
    <property type="evidence" value="ECO:0007669"/>
    <property type="project" value="UniProtKB-EC"/>
</dbReference>
<dbReference type="PANTHER" id="PTHR19328:SF13">
    <property type="entry name" value="HIPL1 PROTEIN"/>
    <property type="match status" value="1"/>
</dbReference>
<keyword evidence="2" id="KW-0560">Oxidoreductase</keyword>
<protein>
    <submittedName>
        <fullName evidence="2">Quinoprotein glucose dehydrogenase B</fullName>
        <ecNumber evidence="2">1.1.5.2</ecNumber>
    </submittedName>
</protein>
<dbReference type="EC" id="1.1.5.2" evidence="2"/>
<evidence type="ECO:0000259" key="1">
    <source>
        <dbReference type="Pfam" id="PF07995"/>
    </source>
</evidence>
<proteinExistence type="predicted"/>
<dbReference type="InterPro" id="IPR011041">
    <property type="entry name" value="Quinoprot_gluc/sorb_DH_b-prop"/>
</dbReference>
<dbReference type="SUPFAM" id="SSF49785">
    <property type="entry name" value="Galactose-binding domain-like"/>
    <property type="match status" value="1"/>
</dbReference>
<dbReference type="EMBL" id="CP036339">
    <property type="protein sequence ID" value="QDT73217.1"/>
    <property type="molecule type" value="Genomic_DNA"/>
</dbReference>
<reference evidence="2 3" key="1">
    <citation type="submission" date="2019-02" db="EMBL/GenBank/DDBJ databases">
        <title>Deep-cultivation of Planctomycetes and their phenomic and genomic characterization uncovers novel biology.</title>
        <authorList>
            <person name="Wiegand S."/>
            <person name="Jogler M."/>
            <person name="Boedeker C."/>
            <person name="Pinto D."/>
            <person name="Vollmers J."/>
            <person name="Rivas-Marin E."/>
            <person name="Kohn T."/>
            <person name="Peeters S.H."/>
            <person name="Heuer A."/>
            <person name="Rast P."/>
            <person name="Oberbeckmann S."/>
            <person name="Bunk B."/>
            <person name="Jeske O."/>
            <person name="Meyerdierks A."/>
            <person name="Storesund J.E."/>
            <person name="Kallscheuer N."/>
            <person name="Luecker S."/>
            <person name="Lage O.M."/>
            <person name="Pohl T."/>
            <person name="Merkel B.J."/>
            <person name="Hornburger P."/>
            <person name="Mueller R.-W."/>
            <person name="Bruemmer F."/>
            <person name="Labrenz M."/>
            <person name="Spormann A.M."/>
            <person name="Op den Camp H."/>
            <person name="Overmann J."/>
            <person name="Amann R."/>
            <person name="Jetten M.S.M."/>
            <person name="Mascher T."/>
            <person name="Medema M.H."/>
            <person name="Devos D.P."/>
            <person name="Kaster A.-K."/>
            <person name="Ovreas L."/>
            <person name="Rohde M."/>
            <person name="Galperin M.Y."/>
            <person name="Jogler C."/>
        </authorList>
    </citation>
    <scope>NUCLEOTIDE SEQUENCE [LARGE SCALE GENOMIC DNA]</scope>
    <source>
        <strain evidence="2 3">I41</strain>
    </source>
</reference>
<dbReference type="PROSITE" id="PS51257">
    <property type="entry name" value="PROKAR_LIPOPROTEIN"/>
    <property type="match status" value="1"/>
</dbReference>
<dbReference type="SUPFAM" id="SSF50952">
    <property type="entry name" value="Soluble quinoprotein glucose dehydrogenase"/>
    <property type="match status" value="1"/>
</dbReference>
<keyword evidence="3" id="KW-1185">Reference proteome</keyword>
<evidence type="ECO:0000313" key="2">
    <source>
        <dbReference type="EMBL" id="QDT73217.1"/>
    </source>
</evidence>